<dbReference type="Pfam" id="PF01408">
    <property type="entry name" value="GFO_IDH_MocA"/>
    <property type="match status" value="1"/>
</dbReference>
<accession>A0A2S8F135</accession>
<dbReference type="PANTHER" id="PTHR43708">
    <property type="entry name" value="CONSERVED EXPRESSED OXIDOREDUCTASE (EUROFUNG)"/>
    <property type="match status" value="1"/>
</dbReference>
<dbReference type="InterPro" id="IPR000683">
    <property type="entry name" value="Gfo/Idh/MocA-like_OxRdtase_N"/>
</dbReference>
<dbReference type="GO" id="GO:0016491">
    <property type="term" value="F:oxidoreductase activity"/>
    <property type="evidence" value="ECO:0007669"/>
    <property type="project" value="UniProtKB-KW"/>
</dbReference>
<comment type="caution">
    <text evidence="4">The sequence shown here is derived from an EMBL/GenBank/DDBJ whole genome shotgun (WGS) entry which is preliminary data.</text>
</comment>
<evidence type="ECO:0000313" key="4">
    <source>
        <dbReference type="EMBL" id="PQO25876.1"/>
    </source>
</evidence>
<reference evidence="4 5" key="1">
    <citation type="submission" date="2018-02" db="EMBL/GenBank/DDBJ databases">
        <title>Comparative genomes isolates from brazilian mangrove.</title>
        <authorList>
            <person name="Araujo J.E."/>
            <person name="Taketani R.G."/>
            <person name="Silva M.C.P."/>
            <person name="Loureco M.V."/>
            <person name="Andreote F.D."/>
        </authorList>
    </citation>
    <scope>NUCLEOTIDE SEQUENCE [LARGE SCALE GENOMIC DNA]</scope>
    <source>
        <strain evidence="4 5">HEX-2 MGV</strain>
    </source>
</reference>
<evidence type="ECO:0000259" key="3">
    <source>
        <dbReference type="Pfam" id="PF01408"/>
    </source>
</evidence>
<dbReference type="Gene3D" id="3.40.50.720">
    <property type="entry name" value="NAD(P)-binding Rossmann-like Domain"/>
    <property type="match status" value="1"/>
</dbReference>
<sequence length="332" mass="37626">MVLHIGVVGLGSDWESRHRPALHSLQDRYKVEFICDEVALRAKNAASQFNALSPYGFRRAISAEHIDAVFLLDQQWSGLLPLQSACAAGKAVYLNTALELDSQAQSEVVRLVESTKVPFMIEFPRRFAPATIRLKELIATQLGRPKLIFCHHRITPAQGANSPRWLIIQRFLAEIFDWCRYIVDGKPESLMSVSYPRADDPSDMEYQMLSVDFQSKEDPSQRVVAQISAGTYLRNDWPEAVSFRPPAAMQVCCENGIAFIDLPNTLIWFNGAGRHMESLEGERPVGERLFSAFHRLLENGNNHFDCLTEFRESTRVIQAARQSIAENRRVSF</sequence>
<protein>
    <submittedName>
        <fullName evidence="4">Gfo/Idh/MocA family oxidoreductase</fullName>
    </submittedName>
</protein>
<dbReference type="PANTHER" id="PTHR43708:SF5">
    <property type="entry name" value="CONSERVED EXPRESSED OXIDOREDUCTASE (EUROFUNG)-RELATED"/>
    <property type="match status" value="1"/>
</dbReference>
<name>A0A2S8F135_9BACT</name>
<dbReference type="Proteomes" id="UP000240009">
    <property type="component" value="Unassembled WGS sequence"/>
</dbReference>
<keyword evidence="2" id="KW-0560">Oxidoreductase</keyword>
<dbReference type="Gene3D" id="3.30.360.10">
    <property type="entry name" value="Dihydrodipicolinate Reductase, domain 2"/>
    <property type="match status" value="1"/>
</dbReference>
<dbReference type="GO" id="GO:0000166">
    <property type="term" value="F:nucleotide binding"/>
    <property type="evidence" value="ECO:0007669"/>
    <property type="project" value="InterPro"/>
</dbReference>
<dbReference type="InterPro" id="IPR036291">
    <property type="entry name" value="NAD(P)-bd_dom_sf"/>
</dbReference>
<gene>
    <name evidence="4" type="ORF">C5Y96_20695</name>
</gene>
<dbReference type="SUPFAM" id="SSF51735">
    <property type="entry name" value="NAD(P)-binding Rossmann-fold domains"/>
    <property type="match status" value="1"/>
</dbReference>
<dbReference type="AlphaFoldDB" id="A0A2S8F135"/>
<comment type="similarity">
    <text evidence="1">Belongs to the Gfo/Idh/MocA family.</text>
</comment>
<dbReference type="EMBL" id="PUIA01000069">
    <property type="protein sequence ID" value="PQO25876.1"/>
    <property type="molecule type" value="Genomic_DNA"/>
</dbReference>
<feature type="domain" description="Gfo/Idh/MocA-like oxidoreductase N-terminal" evidence="3">
    <location>
        <begin position="4"/>
        <end position="122"/>
    </location>
</feature>
<organism evidence="4 5">
    <name type="scientific">Blastopirellula marina</name>
    <dbReference type="NCBI Taxonomy" id="124"/>
    <lineage>
        <taxon>Bacteria</taxon>
        <taxon>Pseudomonadati</taxon>
        <taxon>Planctomycetota</taxon>
        <taxon>Planctomycetia</taxon>
        <taxon>Pirellulales</taxon>
        <taxon>Pirellulaceae</taxon>
        <taxon>Blastopirellula</taxon>
    </lineage>
</organism>
<dbReference type="RefSeq" id="WP_105357353.1">
    <property type="nucleotide sequence ID" value="NZ_PUIA01000069.1"/>
</dbReference>
<evidence type="ECO:0000313" key="5">
    <source>
        <dbReference type="Proteomes" id="UP000240009"/>
    </source>
</evidence>
<dbReference type="InterPro" id="IPR051317">
    <property type="entry name" value="Gfo/Idh/MocA_oxidoreduct"/>
</dbReference>
<proteinExistence type="inferred from homology"/>
<evidence type="ECO:0000256" key="1">
    <source>
        <dbReference type="ARBA" id="ARBA00010928"/>
    </source>
</evidence>
<dbReference type="OrthoDB" id="241454at2"/>
<evidence type="ECO:0000256" key="2">
    <source>
        <dbReference type="ARBA" id="ARBA00023002"/>
    </source>
</evidence>